<keyword evidence="5" id="KW-0804">Transcription</keyword>
<dbReference type="SUPFAM" id="SSF50118">
    <property type="entry name" value="Cell growth inhibitor/plasmid maintenance toxic component"/>
    <property type="match status" value="1"/>
</dbReference>
<dbReference type="OrthoDB" id="9813510at2"/>
<evidence type="ECO:0000256" key="5">
    <source>
        <dbReference type="ARBA" id="ARBA00023163"/>
    </source>
</evidence>
<dbReference type="EMBL" id="LNKT01000023">
    <property type="protein sequence ID" value="KYJ86576.1"/>
    <property type="molecule type" value="Genomic_DNA"/>
</dbReference>
<dbReference type="Gene3D" id="2.30.30.110">
    <property type="match status" value="1"/>
</dbReference>
<keyword evidence="3" id="KW-0678">Repressor</keyword>
<accession>A0A151CGD0</accession>
<name>A0A151CGD0_9BACT</name>
<protein>
    <recommendedName>
        <fullName evidence="2">Toxin CcdB</fullName>
    </recommendedName>
    <alternativeName>
        <fullName evidence="7">Cytotoxic protein CcdB</fullName>
    </alternativeName>
    <alternativeName>
        <fullName evidence="6">Protein LetD</fullName>
    </alternativeName>
</protein>
<dbReference type="GO" id="GO:0008657">
    <property type="term" value="F:DNA topoisomerase type II (double strand cut, ATP-hydrolyzing) inhibitor activity"/>
    <property type="evidence" value="ECO:0007669"/>
    <property type="project" value="InterPro"/>
</dbReference>
<evidence type="ECO:0000256" key="4">
    <source>
        <dbReference type="ARBA" id="ARBA00023015"/>
    </source>
</evidence>
<dbReference type="AlphaFoldDB" id="A0A151CGD0"/>
<evidence type="ECO:0000256" key="2">
    <source>
        <dbReference type="ARBA" id="ARBA00015075"/>
    </source>
</evidence>
<dbReference type="InterPro" id="IPR011067">
    <property type="entry name" value="Plasmid_toxin/cell-grow_inhib"/>
</dbReference>
<evidence type="ECO:0000313" key="8">
    <source>
        <dbReference type="EMBL" id="KYJ86576.1"/>
    </source>
</evidence>
<evidence type="ECO:0000256" key="3">
    <source>
        <dbReference type="ARBA" id="ARBA00022491"/>
    </source>
</evidence>
<sequence>MAQFDVYENPDDQSNGMFPYFLDMQHGFHESLQTRLLVPLSVNVSGRMNGLEPTVDVKGRKLAAIVPEMVTLPTDALGKKVDNLSAYSSDLINATDFLITGF</sequence>
<keyword evidence="9" id="KW-1185">Reference proteome</keyword>
<evidence type="ECO:0000256" key="7">
    <source>
        <dbReference type="ARBA" id="ARBA00033135"/>
    </source>
</evidence>
<organism evidence="8 9">
    <name type="scientific">Sulfurovum riftiae</name>
    <dbReference type="NCBI Taxonomy" id="1630136"/>
    <lineage>
        <taxon>Bacteria</taxon>
        <taxon>Pseudomonadati</taxon>
        <taxon>Campylobacterota</taxon>
        <taxon>Epsilonproteobacteria</taxon>
        <taxon>Campylobacterales</taxon>
        <taxon>Sulfurovaceae</taxon>
        <taxon>Sulfurovum</taxon>
    </lineage>
</organism>
<keyword evidence="4" id="KW-0805">Transcription regulation</keyword>
<evidence type="ECO:0000313" key="9">
    <source>
        <dbReference type="Proteomes" id="UP000075359"/>
    </source>
</evidence>
<comment type="caution">
    <text evidence="8">The sequence shown here is derived from an EMBL/GenBank/DDBJ whole genome shotgun (WGS) entry which is preliminary data.</text>
</comment>
<dbReference type="Pfam" id="PF01845">
    <property type="entry name" value="CcdB"/>
    <property type="match status" value="1"/>
</dbReference>
<gene>
    <name evidence="8" type="ORF">AS592_07175</name>
</gene>
<comment type="similarity">
    <text evidence="1">Belongs to the CcdB toxin family.</text>
</comment>
<dbReference type="GO" id="GO:0006276">
    <property type="term" value="P:plasmid maintenance"/>
    <property type="evidence" value="ECO:0007669"/>
    <property type="project" value="InterPro"/>
</dbReference>
<dbReference type="STRING" id="1630136.AS592_07175"/>
<dbReference type="InterPro" id="IPR002712">
    <property type="entry name" value="CcdB"/>
</dbReference>
<proteinExistence type="inferred from homology"/>
<evidence type="ECO:0000256" key="6">
    <source>
        <dbReference type="ARBA" id="ARBA00029628"/>
    </source>
</evidence>
<evidence type="ECO:0000256" key="1">
    <source>
        <dbReference type="ARBA" id="ARBA00005230"/>
    </source>
</evidence>
<dbReference type="Proteomes" id="UP000075359">
    <property type="component" value="Unassembled WGS sequence"/>
</dbReference>
<reference evidence="8 9" key="1">
    <citation type="submission" date="2015-11" db="EMBL/GenBank/DDBJ databases">
        <title>Draft genome of Sulfurovum riftiae 1812E, a member of the Epsilonproteobacteria isolated from the tube of the deep-sea hydrothermal vent tubewom Riftia pachyptila.</title>
        <authorList>
            <person name="Vetriani C."/>
            <person name="Giovannelli D."/>
        </authorList>
    </citation>
    <scope>NUCLEOTIDE SEQUENCE [LARGE SCALE GENOMIC DNA]</scope>
    <source>
        <strain evidence="8 9">1812E</strain>
    </source>
</reference>
<dbReference type="RefSeq" id="WP_067330914.1">
    <property type="nucleotide sequence ID" value="NZ_LNKT01000023.1"/>
</dbReference>